<dbReference type="SUPFAM" id="SSF52413">
    <property type="entry name" value="UDP-glucose/GDP-mannose dehydrogenase C-terminal domain"/>
    <property type="match status" value="1"/>
</dbReference>
<dbReference type="PIRSF" id="PIRSF500134">
    <property type="entry name" value="UDPglc_DH_bac"/>
    <property type="match status" value="1"/>
</dbReference>
<dbReference type="Gene3D" id="1.20.5.170">
    <property type="match status" value="1"/>
</dbReference>
<proteinExistence type="inferred from homology"/>
<dbReference type="PANTHER" id="PTHR43750">
    <property type="entry name" value="UDP-GLUCOSE 6-DEHYDROGENASE TUAD"/>
    <property type="match status" value="1"/>
</dbReference>
<dbReference type="Pfam" id="PF00984">
    <property type="entry name" value="UDPG_MGDP_dh"/>
    <property type="match status" value="1"/>
</dbReference>
<dbReference type="PANTHER" id="PTHR43750:SF1">
    <property type="entry name" value="GDP-MANNOSE 6-DEHYDROGENASE"/>
    <property type="match status" value="1"/>
</dbReference>
<dbReference type="RefSeq" id="WP_354144786.1">
    <property type="nucleotide sequence ID" value="NZ_JAZDQV010000007.1"/>
</dbReference>
<evidence type="ECO:0000256" key="7">
    <source>
        <dbReference type="PIRNR" id="PIRNR000124"/>
    </source>
</evidence>
<dbReference type="PROSITE" id="PS51257">
    <property type="entry name" value="PROKAR_LIPOPROTEIN"/>
    <property type="match status" value="1"/>
</dbReference>
<keyword evidence="10" id="KW-1185">Reference proteome</keyword>
<dbReference type="SUPFAM" id="SSF51735">
    <property type="entry name" value="NAD(P)-binding Rossmann-fold domains"/>
    <property type="match status" value="1"/>
</dbReference>
<dbReference type="InterPro" id="IPR008927">
    <property type="entry name" value="6-PGluconate_DH-like_C_sf"/>
</dbReference>
<evidence type="ECO:0000256" key="2">
    <source>
        <dbReference type="ARBA" id="ARBA00006601"/>
    </source>
</evidence>
<dbReference type="SMART" id="SM00984">
    <property type="entry name" value="UDPG_MGDP_dh_C"/>
    <property type="match status" value="1"/>
</dbReference>
<dbReference type="InterPro" id="IPR014027">
    <property type="entry name" value="UDP-Glc/GDP-Man_DH_C"/>
</dbReference>
<comment type="caution">
    <text evidence="9">The sequence shown here is derived from an EMBL/GenBank/DDBJ whole genome shotgun (WGS) entry which is preliminary data.</text>
</comment>
<comment type="similarity">
    <text evidence="2 7">Belongs to the UDP-glucose/GDP-mannose dehydrogenase family.</text>
</comment>
<dbReference type="EMBL" id="JAZDQV010000007">
    <property type="protein sequence ID" value="MEE1877679.1"/>
    <property type="molecule type" value="Genomic_DNA"/>
</dbReference>
<dbReference type="EC" id="1.1.1.22" evidence="3 7"/>
<dbReference type="Gene3D" id="3.40.50.720">
    <property type="entry name" value="NAD(P)-binding Rossmann-like Domain"/>
    <property type="match status" value="2"/>
</dbReference>
<keyword evidence="4 7" id="KW-0560">Oxidoreductase</keyword>
<accession>A0ABU7GF89</accession>
<organism evidence="9 10">
    <name type="scientific">Altererythrobacter litoralis</name>
    <dbReference type="NCBI Taxonomy" id="3113904"/>
    <lineage>
        <taxon>Bacteria</taxon>
        <taxon>Pseudomonadati</taxon>
        <taxon>Pseudomonadota</taxon>
        <taxon>Alphaproteobacteria</taxon>
        <taxon>Sphingomonadales</taxon>
        <taxon>Erythrobacteraceae</taxon>
        <taxon>Altererythrobacter</taxon>
    </lineage>
</organism>
<evidence type="ECO:0000313" key="10">
    <source>
        <dbReference type="Proteomes" id="UP001343492"/>
    </source>
</evidence>
<evidence type="ECO:0000313" key="9">
    <source>
        <dbReference type="EMBL" id="MEE1877679.1"/>
    </source>
</evidence>
<keyword evidence="5 7" id="KW-0520">NAD</keyword>
<evidence type="ECO:0000256" key="1">
    <source>
        <dbReference type="ARBA" id="ARBA00004701"/>
    </source>
</evidence>
<gene>
    <name evidence="9" type="ORF">VRS74_08290</name>
</gene>
<sequence length="437" mass="47274">MRISIFGMGYVGVVSAACLLRDGHIITGIDPVQSKVDDLAEGRSPISEHGVPEMLATGHADGRLFAATDPFEGVNNADLIFVCVGTPSDPDGGINLSHVISCMGEIGRALKHTVSRPLIVLRSTSLPGTTEALVIPTLEKESGLKVGNDFDVVFHPEFLRESSAVRDFDEPPKIVLGEGRNGAGDRLMEIYTTKYEAPRWRVGLAEAELVKYADNLFHAVKVTFANELGAIARSVGIDARRVADVFCSDKKLNISARYLRPGFAYGGSCLPKDLSAINRFCSLKAIETPMLKGVLESNAVQIDQFAKRILNTGFNTIGIVGLAFKSGTDDMRESPYLNVAKILCGEGKALQVFDPGVDISRLIGSNRDMVQAALGHLEPFMVPSLEDLSKCELILINHRIVSADQVMAWLESGKKVFDLASIEGVDTGSNSYEGIYW</sequence>
<dbReference type="Pfam" id="PF03721">
    <property type="entry name" value="UDPG_MGDP_dh_N"/>
    <property type="match status" value="1"/>
</dbReference>
<dbReference type="InterPro" id="IPR036291">
    <property type="entry name" value="NAD(P)-bd_dom_sf"/>
</dbReference>
<dbReference type="InterPro" id="IPR014026">
    <property type="entry name" value="UDP-Glc/GDP-Man_DH_dimer"/>
</dbReference>
<dbReference type="InterPro" id="IPR001732">
    <property type="entry name" value="UDP-Glc/GDP-Man_DH_N"/>
</dbReference>
<evidence type="ECO:0000256" key="6">
    <source>
        <dbReference type="ARBA" id="ARBA00047473"/>
    </source>
</evidence>
<evidence type="ECO:0000256" key="5">
    <source>
        <dbReference type="ARBA" id="ARBA00023027"/>
    </source>
</evidence>
<dbReference type="SUPFAM" id="SSF48179">
    <property type="entry name" value="6-phosphogluconate dehydrogenase C-terminal domain-like"/>
    <property type="match status" value="1"/>
</dbReference>
<name>A0ABU7GF89_9SPHN</name>
<dbReference type="InterPro" id="IPR017476">
    <property type="entry name" value="UDP-Glc/GDP-Man"/>
</dbReference>
<dbReference type="NCBIfam" id="TIGR03026">
    <property type="entry name" value="NDP-sugDHase"/>
    <property type="match status" value="1"/>
</dbReference>
<evidence type="ECO:0000256" key="4">
    <source>
        <dbReference type="ARBA" id="ARBA00023002"/>
    </source>
</evidence>
<comment type="catalytic activity">
    <reaction evidence="6 7">
        <text>UDP-alpha-D-glucose + 2 NAD(+) + H2O = UDP-alpha-D-glucuronate + 2 NADH + 3 H(+)</text>
        <dbReference type="Rhea" id="RHEA:23596"/>
        <dbReference type="ChEBI" id="CHEBI:15377"/>
        <dbReference type="ChEBI" id="CHEBI:15378"/>
        <dbReference type="ChEBI" id="CHEBI:57540"/>
        <dbReference type="ChEBI" id="CHEBI:57945"/>
        <dbReference type="ChEBI" id="CHEBI:58052"/>
        <dbReference type="ChEBI" id="CHEBI:58885"/>
        <dbReference type="EC" id="1.1.1.22"/>
    </reaction>
</comment>
<dbReference type="InterPro" id="IPR028357">
    <property type="entry name" value="UDPglc_DH_bac"/>
</dbReference>
<dbReference type="Proteomes" id="UP001343492">
    <property type="component" value="Unassembled WGS sequence"/>
</dbReference>
<dbReference type="PIRSF" id="PIRSF000124">
    <property type="entry name" value="UDPglc_GDPman_dh"/>
    <property type="match status" value="1"/>
</dbReference>
<reference evidence="9 10" key="1">
    <citation type="submission" date="2024-01" db="EMBL/GenBank/DDBJ databases">
        <title>The genome sequence of Erythrobacteraceae sp. strain 1XM1-14.</title>
        <authorList>
            <person name="Liu Y."/>
        </authorList>
    </citation>
    <scope>NUCLEOTIDE SEQUENCE [LARGE SCALE GENOMIC DNA]</scope>
    <source>
        <strain evidence="9 10">1XM1-14</strain>
    </source>
</reference>
<dbReference type="Pfam" id="PF03720">
    <property type="entry name" value="UDPG_MGDP_dh_C"/>
    <property type="match status" value="1"/>
</dbReference>
<evidence type="ECO:0000259" key="8">
    <source>
        <dbReference type="SMART" id="SM00984"/>
    </source>
</evidence>
<protein>
    <recommendedName>
        <fullName evidence="3 7">UDP-glucose 6-dehydrogenase</fullName>
        <ecNumber evidence="3 7">1.1.1.22</ecNumber>
    </recommendedName>
</protein>
<dbReference type="InterPro" id="IPR036220">
    <property type="entry name" value="UDP-Glc/GDP-Man_DH_C_sf"/>
</dbReference>
<evidence type="ECO:0000256" key="3">
    <source>
        <dbReference type="ARBA" id="ARBA00012954"/>
    </source>
</evidence>
<feature type="domain" description="UDP-glucose/GDP-mannose dehydrogenase C-terminal" evidence="8">
    <location>
        <begin position="318"/>
        <end position="425"/>
    </location>
</feature>
<comment type="pathway">
    <text evidence="1">Nucleotide-sugar biosynthesis; UDP-alpha-D-glucuronate biosynthesis; UDP-alpha-D-glucuronate from UDP-alpha-D-glucose: step 1/1.</text>
</comment>